<proteinExistence type="predicted"/>
<name>A0A9X1Z8B3_9GAMM</name>
<organism evidence="2 3">
    <name type="scientific">Shewanella pneumatophori</name>
    <dbReference type="NCBI Taxonomy" id="314092"/>
    <lineage>
        <taxon>Bacteria</taxon>
        <taxon>Pseudomonadati</taxon>
        <taxon>Pseudomonadota</taxon>
        <taxon>Gammaproteobacteria</taxon>
        <taxon>Alteromonadales</taxon>
        <taxon>Shewanellaceae</taxon>
        <taxon>Shewanella</taxon>
    </lineage>
</organism>
<dbReference type="SUPFAM" id="SSF54523">
    <property type="entry name" value="Pili subunits"/>
    <property type="match status" value="1"/>
</dbReference>
<feature type="transmembrane region" description="Helical" evidence="1">
    <location>
        <begin position="12"/>
        <end position="31"/>
    </location>
</feature>
<comment type="caution">
    <text evidence="2">The sequence shown here is derived from an EMBL/GenBank/DDBJ whole genome shotgun (WGS) entry which is preliminary data.</text>
</comment>
<accession>A0A9X1Z8B3</accession>
<keyword evidence="1" id="KW-1133">Transmembrane helix</keyword>
<dbReference type="AlphaFoldDB" id="A0A9X1Z8B3"/>
<sequence length="188" mass="20880">MQASRNNSYGFTLIELVFVIIIVAILSIVALPKLINLDRDAHIAQLNSIAASISAQNQLTYSKSAIAHIEHLEGCSYACGNHPNWDIRQGEYFIDASATRLYVSMGYPLPPLTSSATVNNNYRTVFGLPSTEFDFTSVTRHLSATAIVPIKWSEKLNDIKNGIFECHVEYSSPTSIRNYSVKVFTKDC</sequence>
<gene>
    <name evidence="2" type="ORF">L2740_02180</name>
</gene>
<dbReference type="Gene3D" id="3.30.700.10">
    <property type="entry name" value="Glycoprotein, Type 4 Pilin"/>
    <property type="match status" value="1"/>
</dbReference>
<keyword evidence="3" id="KW-1185">Reference proteome</keyword>
<keyword evidence="1" id="KW-0812">Transmembrane</keyword>
<evidence type="ECO:0000313" key="2">
    <source>
        <dbReference type="EMBL" id="MCL1137369.1"/>
    </source>
</evidence>
<dbReference type="Pfam" id="PF07963">
    <property type="entry name" value="N_methyl"/>
    <property type="match status" value="1"/>
</dbReference>
<evidence type="ECO:0000313" key="3">
    <source>
        <dbReference type="Proteomes" id="UP001139293"/>
    </source>
</evidence>
<evidence type="ECO:0000256" key="1">
    <source>
        <dbReference type="SAM" id="Phobius"/>
    </source>
</evidence>
<dbReference type="EMBL" id="JAKILB010000001">
    <property type="protein sequence ID" value="MCL1137369.1"/>
    <property type="molecule type" value="Genomic_DNA"/>
</dbReference>
<dbReference type="InterPro" id="IPR012902">
    <property type="entry name" value="N_methyl_site"/>
</dbReference>
<protein>
    <submittedName>
        <fullName evidence="2">Type II secretion system GspH family protein</fullName>
    </submittedName>
</protein>
<dbReference type="RefSeq" id="WP_248948361.1">
    <property type="nucleotide sequence ID" value="NZ_JAKILB010000001.1"/>
</dbReference>
<reference evidence="2" key="1">
    <citation type="submission" date="2022-01" db="EMBL/GenBank/DDBJ databases">
        <title>Whole genome-based taxonomy of the Shewanellaceae.</title>
        <authorList>
            <person name="Martin-Rodriguez A.J."/>
        </authorList>
    </citation>
    <scope>NUCLEOTIDE SEQUENCE</scope>
    <source>
        <strain evidence="2">KCTC 23973</strain>
    </source>
</reference>
<dbReference type="NCBIfam" id="TIGR02532">
    <property type="entry name" value="IV_pilin_GFxxxE"/>
    <property type="match status" value="1"/>
</dbReference>
<keyword evidence="1" id="KW-0472">Membrane</keyword>
<dbReference type="Proteomes" id="UP001139293">
    <property type="component" value="Unassembled WGS sequence"/>
</dbReference>
<dbReference type="InterPro" id="IPR045584">
    <property type="entry name" value="Pilin-like"/>
</dbReference>